<gene>
    <name evidence="2" type="ORF">CI610_00312</name>
</gene>
<sequence length="82" mass="9660">MTKQQRQHLLTAGLVLFNIMVLAPCAFIAGHIWEETQRWRAETEQQIDELTCKLSQFRATSVTREELLQHLDRINDRLINLK</sequence>
<proteinExistence type="predicted"/>
<reference evidence="2" key="1">
    <citation type="journal article" date="2017" name="Appl. Environ. Microbiol.">
        <title>Molecular characterization of an Endozoicomonas-like organism causing infection in king scallop Pecten maximus L.</title>
        <authorList>
            <person name="Cano I."/>
            <person name="van Aerle R."/>
            <person name="Ross S."/>
            <person name="Verner-Jeffreys D.W."/>
            <person name="Paley R.K."/>
            <person name="Rimmer G."/>
            <person name="Ryder D."/>
            <person name="Hooper P."/>
            <person name="Stone D."/>
            <person name="Feist S.W."/>
        </authorList>
    </citation>
    <scope>NUCLEOTIDE SEQUENCE</scope>
</reference>
<keyword evidence="1" id="KW-0812">Transmembrane</keyword>
<protein>
    <submittedName>
        <fullName evidence="2">Uncharacterized protein</fullName>
    </submittedName>
</protein>
<evidence type="ECO:0000313" key="2">
    <source>
        <dbReference type="EMBL" id="PJE80651.1"/>
    </source>
</evidence>
<comment type="caution">
    <text evidence="2">The sequence shown here is derived from an EMBL/GenBank/DDBJ whole genome shotgun (WGS) entry which is preliminary data.</text>
</comment>
<keyword evidence="1" id="KW-0472">Membrane</keyword>
<keyword evidence="1" id="KW-1133">Transmembrane helix</keyword>
<dbReference type="AlphaFoldDB" id="A0A2H9TBM7"/>
<name>A0A2H9TBM7_9ZZZZ</name>
<dbReference type="EMBL" id="NSIT01000009">
    <property type="protein sequence ID" value="PJE80651.1"/>
    <property type="molecule type" value="Genomic_DNA"/>
</dbReference>
<accession>A0A2H9TBM7</accession>
<evidence type="ECO:0000256" key="1">
    <source>
        <dbReference type="SAM" id="Phobius"/>
    </source>
</evidence>
<feature type="transmembrane region" description="Helical" evidence="1">
    <location>
        <begin position="12"/>
        <end position="33"/>
    </location>
</feature>
<organism evidence="2">
    <name type="scientific">invertebrate metagenome</name>
    <dbReference type="NCBI Taxonomy" id="1711999"/>
    <lineage>
        <taxon>unclassified sequences</taxon>
        <taxon>metagenomes</taxon>
        <taxon>organismal metagenomes</taxon>
    </lineage>
</organism>